<evidence type="ECO:0000313" key="12">
    <source>
        <dbReference type="Proteomes" id="UP001165652"/>
    </source>
</evidence>
<evidence type="ECO:0000256" key="9">
    <source>
        <dbReference type="ARBA" id="ARBA00023136"/>
    </source>
</evidence>
<evidence type="ECO:0000259" key="10">
    <source>
        <dbReference type="PROSITE" id="PS50893"/>
    </source>
</evidence>
<dbReference type="PANTHER" id="PTHR43790">
    <property type="entry name" value="CARBOHYDRATE TRANSPORT ATP-BINDING PROTEIN MG119-RELATED"/>
    <property type="match status" value="1"/>
</dbReference>
<dbReference type="InterPro" id="IPR017871">
    <property type="entry name" value="ABC_transporter-like_CS"/>
</dbReference>
<keyword evidence="7 11" id="KW-0067">ATP-binding</keyword>
<dbReference type="Proteomes" id="UP001165652">
    <property type="component" value="Unassembled WGS sequence"/>
</dbReference>
<evidence type="ECO:0000256" key="3">
    <source>
        <dbReference type="ARBA" id="ARBA00022475"/>
    </source>
</evidence>
<proteinExistence type="inferred from homology"/>
<dbReference type="InterPro" id="IPR027417">
    <property type="entry name" value="P-loop_NTPase"/>
</dbReference>
<keyword evidence="9" id="KW-0472">Membrane</keyword>
<keyword evidence="4" id="KW-0762">Sugar transport</keyword>
<keyword evidence="5" id="KW-0677">Repeat</keyword>
<reference evidence="11" key="2">
    <citation type="submission" date="2023-02" db="EMBL/GenBank/DDBJ databases">
        <authorList>
            <person name="Rayyan A."/>
            <person name="Meyer T."/>
            <person name="Kyndt J.A."/>
        </authorList>
    </citation>
    <scope>NUCLEOTIDE SEQUENCE</scope>
    <source>
        <strain evidence="11">DSM 9987</strain>
    </source>
</reference>
<comment type="similarity">
    <text evidence="1">Belongs to the ABC transporter superfamily.</text>
</comment>
<evidence type="ECO:0000256" key="5">
    <source>
        <dbReference type="ARBA" id="ARBA00022737"/>
    </source>
</evidence>
<dbReference type="SMART" id="SM00382">
    <property type="entry name" value="AAA"/>
    <property type="match status" value="2"/>
</dbReference>
<dbReference type="InterPro" id="IPR003439">
    <property type="entry name" value="ABC_transporter-like_ATP-bd"/>
</dbReference>
<evidence type="ECO:0000256" key="6">
    <source>
        <dbReference type="ARBA" id="ARBA00022741"/>
    </source>
</evidence>
<dbReference type="Pfam" id="PF00005">
    <property type="entry name" value="ABC_tran"/>
    <property type="match status" value="2"/>
</dbReference>
<dbReference type="CDD" id="cd03216">
    <property type="entry name" value="ABC_Carb_Monos_I"/>
    <property type="match status" value="1"/>
</dbReference>
<dbReference type="PROSITE" id="PS00211">
    <property type="entry name" value="ABC_TRANSPORTER_1"/>
    <property type="match status" value="1"/>
</dbReference>
<keyword evidence="6" id="KW-0547">Nucleotide-binding</keyword>
<evidence type="ECO:0000256" key="7">
    <source>
        <dbReference type="ARBA" id="ARBA00022840"/>
    </source>
</evidence>
<dbReference type="InterPro" id="IPR050107">
    <property type="entry name" value="ABC_carbohydrate_import_ATPase"/>
</dbReference>
<keyword evidence="8" id="KW-1278">Translocase</keyword>
<dbReference type="EMBL" id="JAQQLI010000027">
    <property type="protein sequence ID" value="MDC7787422.1"/>
    <property type="molecule type" value="Genomic_DNA"/>
</dbReference>
<evidence type="ECO:0000256" key="1">
    <source>
        <dbReference type="ARBA" id="ARBA00005417"/>
    </source>
</evidence>
<dbReference type="GO" id="GO:0005524">
    <property type="term" value="F:ATP binding"/>
    <property type="evidence" value="ECO:0007669"/>
    <property type="project" value="UniProtKB-KW"/>
</dbReference>
<dbReference type="PANTHER" id="PTHR43790:SF3">
    <property type="entry name" value="D-ALLOSE IMPORT ATP-BINDING PROTEIN ALSA-RELATED"/>
    <property type="match status" value="1"/>
</dbReference>
<accession>A0ABT5JCS1</accession>
<dbReference type="RefSeq" id="WP_272778262.1">
    <property type="nucleotide sequence ID" value="NZ_JAQQLI010000027.1"/>
</dbReference>
<keyword evidence="3" id="KW-1003">Cell membrane</keyword>
<evidence type="ECO:0000256" key="4">
    <source>
        <dbReference type="ARBA" id="ARBA00022597"/>
    </source>
</evidence>
<comment type="caution">
    <text evidence="11">The sequence shown here is derived from an EMBL/GenBank/DDBJ whole genome shotgun (WGS) entry which is preliminary data.</text>
</comment>
<feature type="domain" description="ABC transporter" evidence="10">
    <location>
        <begin position="4"/>
        <end position="240"/>
    </location>
</feature>
<evidence type="ECO:0000313" key="11">
    <source>
        <dbReference type="EMBL" id="MDC7787422.1"/>
    </source>
</evidence>
<dbReference type="CDD" id="cd03215">
    <property type="entry name" value="ABC_Carb_Monos_II"/>
    <property type="match status" value="1"/>
</dbReference>
<dbReference type="SUPFAM" id="SSF52540">
    <property type="entry name" value="P-loop containing nucleoside triphosphate hydrolases"/>
    <property type="match status" value="2"/>
</dbReference>
<dbReference type="InterPro" id="IPR003593">
    <property type="entry name" value="AAA+_ATPase"/>
</dbReference>
<dbReference type="PROSITE" id="PS50893">
    <property type="entry name" value="ABC_TRANSPORTER_2"/>
    <property type="match status" value="2"/>
</dbReference>
<organism evidence="11 12">
    <name type="scientific">Rhodoplanes tepidamans</name>
    <name type="common">Rhodoplanes cryptolactis</name>
    <dbReference type="NCBI Taxonomy" id="200616"/>
    <lineage>
        <taxon>Bacteria</taxon>
        <taxon>Pseudomonadati</taxon>
        <taxon>Pseudomonadota</taxon>
        <taxon>Alphaproteobacteria</taxon>
        <taxon>Hyphomicrobiales</taxon>
        <taxon>Nitrobacteraceae</taxon>
        <taxon>Rhodoplanes</taxon>
    </lineage>
</organism>
<protein>
    <submittedName>
        <fullName evidence="11">Sugar ABC transporter ATP-binding protein</fullName>
    </submittedName>
</protein>
<evidence type="ECO:0000256" key="8">
    <source>
        <dbReference type="ARBA" id="ARBA00022967"/>
    </source>
</evidence>
<evidence type="ECO:0000256" key="2">
    <source>
        <dbReference type="ARBA" id="ARBA00022448"/>
    </source>
</evidence>
<sequence>MALLETEGLSKSFAGVPVLSGVDFAAEAGEVHALVGANGAGKSTFLNIVSGSLAPSAGVIRLAGAAVRFATPQQAHRAGVSIVHQEFSLAPLLDVATNVFLGREPRTRLGLVDRARMRHDAAALLDTHGFRLDPDAPVAGLSVAEQQLVEIARALSFEAQVLILDEPTAALSPPEQQRLFAVIERLKAVGVAILYVSHRLDEVFRIADRVTVLRNGIRVATRRVADLDHAGLVSLMLGEAAAAAAPPPRAPPGSVRLAATYRAGEATSSIVVRAGEIVGLAGFVGAGRTHLARALAGRARSNEIEMTIDGKAVDRRSAGAALRHGVVYVTEDRKRDGLFVPLGVLANTTAGALDRVSRFGLLQAGREQKLGGDMLARLRLAAPSLAAPVNHLSGGNQQKAVFARALLAEPRVLICDEPTRGVDVGAKAQIHDLLVELAGRGLAVLVVSSEFAELLAVADRILVMRDRAVVAAFARGTVDEPTLFRAASGDPAVLAAARPGLPP</sequence>
<dbReference type="Gene3D" id="3.40.50.300">
    <property type="entry name" value="P-loop containing nucleotide triphosphate hydrolases"/>
    <property type="match status" value="2"/>
</dbReference>
<feature type="domain" description="ABC transporter" evidence="10">
    <location>
        <begin position="250"/>
        <end position="491"/>
    </location>
</feature>
<keyword evidence="12" id="KW-1185">Reference proteome</keyword>
<gene>
    <name evidence="11" type="ORF">PQJ73_17165</name>
</gene>
<reference evidence="11" key="1">
    <citation type="journal article" date="2023" name="Microbiol Resour">
        <title>Genome Sequences of Rhodoplanes serenus and Two Thermotolerant Strains, Rhodoplanes tepidamans and 'Rhodoplanes cryptolactis,' Further Refine the Genus.</title>
        <authorList>
            <person name="Rayyan A.A."/>
            <person name="Kyndt J.A."/>
        </authorList>
    </citation>
    <scope>NUCLEOTIDE SEQUENCE</scope>
    <source>
        <strain evidence="11">DSM 9987</strain>
    </source>
</reference>
<name>A0ABT5JCS1_RHOTP</name>
<keyword evidence="2" id="KW-0813">Transport</keyword>